<dbReference type="Proteomes" id="UP001224890">
    <property type="component" value="Unassembled WGS sequence"/>
</dbReference>
<feature type="region of interest" description="Disordered" evidence="1">
    <location>
        <begin position="52"/>
        <end position="82"/>
    </location>
</feature>
<proteinExistence type="predicted"/>
<gene>
    <name evidence="2" type="ORF">BDP55DRAFT_626100</name>
</gene>
<dbReference type="RefSeq" id="XP_060436292.1">
    <property type="nucleotide sequence ID" value="XM_060571588.1"/>
</dbReference>
<name>A0AAJ0AZV2_9PEZI</name>
<keyword evidence="3" id="KW-1185">Reference proteome</keyword>
<comment type="caution">
    <text evidence="2">The sequence shown here is derived from an EMBL/GenBank/DDBJ whole genome shotgun (WGS) entry which is preliminary data.</text>
</comment>
<organism evidence="2 3">
    <name type="scientific">Colletotrichum godetiae</name>
    <dbReference type="NCBI Taxonomy" id="1209918"/>
    <lineage>
        <taxon>Eukaryota</taxon>
        <taxon>Fungi</taxon>
        <taxon>Dikarya</taxon>
        <taxon>Ascomycota</taxon>
        <taxon>Pezizomycotina</taxon>
        <taxon>Sordariomycetes</taxon>
        <taxon>Hypocreomycetidae</taxon>
        <taxon>Glomerellales</taxon>
        <taxon>Glomerellaceae</taxon>
        <taxon>Colletotrichum</taxon>
        <taxon>Colletotrichum acutatum species complex</taxon>
    </lineage>
</organism>
<feature type="compositionally biased region" description="Polar residues" evidence="1">
    <location>
        <begin position="1"/>
        <end position="12"/>
    </location>
</feature>
<reference evidence="2" key="1">
    <citation type="submission" date="2021-06" db="EMBL/GenBank/DDBJ databases">
        <title>Comparative genomics, transcriptomics and evolutionary studies reveal genomic signatures of adaptation to plant cell wall in hemibiotrophic fungi.</title>
        <authorList>
            <consortium name="DOE Joint Genome Institute"/>
            <person name="Baroncelli R."/>
            <person name="Diaz J.F."/>
            <person name="Benocci T."/>
            <person name="Peng M."/>
            <person name="Battaglia E."/>
            <person name="Haridas S."/>
            <person name="Andreopoulos W."/>
            <person name="Labutti K."/>
            <person name="Pangilinan J."/>
            <person name="Floch G.L."/>
            <person name="Makela M.R."/>
            <person name="Henrissat B."/>
            <person name="Grigoriev I.V."/>
            <person name="Crouch J.A."/>
            <person name="De Vries R.P."/>
            <person name="Sukno S.A."/>
            <person name="Thon M.R."/>
        </authorList>
    </citation>
    <scope>NUCLEOTIDE SEQUENCE</scope>
    <source>
        <strain evidence="2">CBS 193.32</strain>
    </source>
</reference>
<sequence length="198" mass="22588">MDRLSSQISTTLPDAELRPRPSNRPSSIVGMVDFHRSTGNTRALHLITRSPQCTIRPGTPEALAEDEAQAPRRRRRRRRQEQERALEFEQTFPLVPIKRHSHSSRLRLYFVFQTFDYQTQAQLAKQPASARCRTSQSISLSSDTWHMPFGNTRMAKTDSDRTDRHLHASTHSIHTSLSAVLGPLLSYAEIQMPLPHAP</sequence>
<evidence type="ECO:0000313" key="3">
    <source>
        <dbReference type="Proteomes" id="UP001224890"/>
    </source>
</evidence>
<dbReference type="GeneID" id="85456114"/>
<dbReference type="EMBL" id="JAHMHR010000002">
    <property type="protein sequence ID" value="KAK1700535.1"/>
    <property type="molecule type" value="Genomic_DNA"/>
</dbReference>
<dbReference type="AlphaFoldDB" id="A0AAJ0AZV2"/>
<evidence type="ECO:0000313" key="2">
    <source>
        <dbReference type="EMBL" id="KAK1700535.1"/>
    </source>
</evidence>
<accession>A0AAJ0AZV2</accession>
<evidence type="ECO:0000256" key="1">
    <source>
        <dbReference type="SAM" id="MobiDB-lite"/>
    </source>
</evidence>
<protein>
    <submittedName>
        <fullName evidence="2">Uncharacterized protein</fullName>
    </submittedName>
</protein>
<feature type="region of interest" description="Disordered" evidence="1">
    <location>
        <begin position="1"/>
        <end position="30"/>
    </location>
</feature>